<dbReference type="InterPro" id="IPR002575">
    <property type="entry name" value="Aminoglycoside_PTrfase"/>
</dbReference>
<dbReference type="GO" id="GO:0009088">
    <property type="term" value="P:threonine biosynthetic process"/>
    <property type="evidence" value="ECO:0007669"/>
    <property type="project" value="UniProtKB-KW"/>
</dbReference>
<dbReference type="PANTHER" id="PTHR21064">
    <property type="entry name" value="AMINOGLYCOSIDE PHOSPHOTRANSFERASE DOMAIN-CONTAINING PROTEIN-RELATED"/>
    <property type="match status" value="1"/>
</dbReference>
<evidence type="ECO:0000256" key="4">
    <source>
        <dbReference type="ARBA" id="ARBA00022741"/>
    </source>
</evidence>
<keyword evidence="5" id="KW-0418">Kinase</keyword>
<organism evidence="9 10">
    <name type="scientific">Ktedonospora formicarum</name>
    <dbReference type="NCBI Taxonomy" id="2778364"/>
    <lineage>
        <taxon>Bacteria</taxon>
        <taxon>Bacillati</taxon>
        <taxon>Chloroflexota</taxon>
        <taxon>Ktedonobacteria</taxon>
        <taxon>Ktedonobacterales</taxon>
        <taxon>Ktedonobacteraceae</taxon>
        <taxon>Ktedonospora</taxon>
    </lineage>
</organism>
<dbReference type="Pfam" id="PF01636">
    <property type="entry name" value="APH"/>
    <property type="match status" value="1"/>
</dbReference>
<dbReference type="GO" id="GO:0004413">
    <property type="term" value="F:homoserine kinase activity"/>
    <property type="evidence" value="ECO:0007669"/>
    <property type="project" value="InterPro"/>
</dbReference>
<dbReference type="RefSeq" id="WP_220195525.1">
    <property type="nucleotide sequence ID" value="NZ_BNJF01000002.1"/>
</dbReference>
<keyword evidence="2" id="KW-0808">Transferase</keyword>
<dbReference type="InterPro" id="IPR011009">
    <property type="entry name" value="Kinase-like_dom_sf"/>
</dbReference>
<evidence type="ECO:0000256" key="3">
    <source>
        <dbReference type="ARBA" id="ARBA00022697"/>
    </source>
</evidence>
<reference evidence="9" key="1">
    <citation type="submission" date="2020-10" db="EMBL/GenBank/DDBJ databases">
        <title>Taxonomic study of unclassified bacteria belonging to the class Ktedonobacteria.</title>
        <authorList>
            <person name="Yabe S."/>
            <person name="Wang C.M."/>
            <person name="Zheng Y."/>
            <person name="Sakai Y."/>
            <person name="Cavaletti L."/>
            <person name="Monciardini P."/>
            <person name="Donadio S."/>
        </authorList>
    </citation>
    <scope>NUCLEOTIDE SEQUENCE</scope>
    <source>
        <strain evidence="9">SOSP1-1</strain>
    </source>
</reference>
<dbReference type="InterPro" id="IPR005280">
    <property type="entry name" value="Homoserine_kinase_II"/>
</dbReference>
<protein>
    <recommendedName>
        <fullName evidence="8">Aminoglycoside phosphotransferase domain-containing protein</fullName>
    </recommendedName>
</protein>
<keyword evidence="6" id="KW-0067">ATP-binding</keyword>
<proteinExistence type="inferred from homology"/>
<evidence type="ECO:0000313" key="10">
    <source>
        <dbReference type="Proteomes" id="UP000612362"/>
    </source>
</evidence>
<dbReference type="CDD" id="cd05153">
    <property type="entry name" value="HomoserineK_II"/>
    <property type="match status" value="1"/>
</dbReference>
<evidence type="ECO:0000256" key="6">
    <source>
        <dbReference type="ARBA" id="ARBA00022840"/>
    </source>
</evidence>
<dbReference type="PANTHER" id="PTHR21064:SF6">
    <property type="entry name" value="AMINOGLYCOSIDE PHOSPHOTRANSFERASE DOMAIN-CONTAINING PROTEIN"/>
    <property type="match status" value="1"/>
</dbReference>
<feature type="domain" description="Aminoglycoside phosphotransferase" evidence="8">
    <location>
        <begin position="27"/>
        <end position="248"/>
    </location>
</feature>
<dbReference type="AlphaFoldDB" id="A0A8J3HXR5"/>
<evidence type="ECO:0000256" key="5">
    <source>
        <dbReference type="ARBA" id="ARBA00022777"/>
    </source>
</evidence>
<dbReference type="EMBL" id="BNJF01000002">
    <property type="protein sequence ID" value="GHO46127.1"/>
    <property type="molecule type" value="Genomic_DNA"/>
</dbReference>
<accession>A0A8J3HXR5</accession>
<comment type="similarity">
    <text evidence="7">Belongs to the pseudomonas-type ThrB family.</text>
</comment>
<dbReference type="InterPro" id="IPR050249">
    <property type="entry name" value="Pseudomonas-type_ThrB"/>
</dbReference>
<evidence type="ECO:0000313" key="9">
    <source>
        <dbReference type="EMBL" id="GHO46127.1"/>
    </source>
</evidence>
<keyword evidence="3" id="KW-0791">Threonine biosynthesis</keyword>
<keyword evidence="4" id="KW-0547">Nucleotide-binding</keyword>
<evidence type="ECO:0000256" key="1">
    <source>
        <dbReference type="ARBA" id="ARBA00022605"/>
    </source>
</evidence>
<dbReference type="Proteomes" id="UP000612362">
    <property type="component" value="Unassembled WGS sequence"/>
</dbReference>
<keyword evidence="10" id="KW-1185">Reference proteome</keyword>
<evidence type="ECO:0000256" key="2">
    <source>
        <dbReference type="ARBA" id="ARBA00022679"/>
    </source>
</evidence>
<dbReference type="Gene3D" id="3.30.200.20">
    <property type="entry name" value="Phosphorylase Kinase, domain 1"/>
    <property type="match status" value="1"/>
</dbReference>
<comment type="caution">
    <text evidence="9">The sequence shown here is derived from an EMBL/GenBank/DDBJ whole genome shotgun (WGS) entry which is preliminary data.</text>
</comment>
<sequence>MAAKTMLSEHDLRAILANYHLGELVSFKPLTLGTVQTNCRITTTKGVFVFRYYESRSIGSVLFESNLIRHLKRKNYPCPGLLKNRGGGYVGIFNEKPYAIFEFVEGQHLERPTEIQQKQLIQKVAELQIITKGYKPRKTEYRWNYSVDLARELAHEAVSRIGSVNAEEKLKWFEDELAILQLPRTLPKGVCHCDFHFSNILFKNGEFQALLDFDDANYTFLTYDLATLINPFIPSFEWNTWHQFKPDDNVIDLYSAHSVASEYAHYRALSNSEKRHLFDVYKLSILFDCIWYFERGDVRDFYERRKIGHLNRLGRDAFYDGLFGE</sequence>
<evidence type="ECO:0000256" key="7">
    <source>
        <dbReference type="ARBA" id="ARBA00038240"/>
    </source>
</evidence>
<evidence type="ECO:0000259" key="8">
    <source>
        <dbReference type="Pfam" id="PF01636"/>
    </source>
</evidence>
<dbReference type="GO" id="GO:0005524">
    <property type="term" value="F:ATP binding"/>
    <property type="evidence" value="ECO:0007669"/>
    <property type="project" value="UniProtKB-KW"/>
</dbReference>
<dbReference type="Gene3D" id="3.90.1200.10">
    <property type="match status" value="1"/>
</dbReference>
<name>A0A8J3HXR5_9CHLR</name>
<gene>
    <name evidence="9" type="ORF">KSX_42900</name>
</gene>
<keyword evidence="1" id="KW-0028">Amino-acid biosynthesis</keyword>
<dbReference type="SUPFAM" id="SSF56112">
    <property type="entry name" value="Protein kinase-like (PK-like)"/>
    <property type="match status" value="1"/>
</dbReference>